<dbReference type="EMBL" id="SSTE01006842">
    <property type="protein sequence ID" value="KAA0058238.1"/>
    <property type="molecule type" value="Genomic_DNA"/>
</dbReference>
<reference evidence="1 2" key="1">
    <citation type="submission" date="2019-08" db="EMBL/GenBank/DDBJ databases">
        <title>Draft genome sequences of two oriental melons (Cucumis melo L. var makuwa).</title>
        <authorList>
            <person name="Kwon S.-Y."/>
        </authorList>
    </citation>
    <scope>NUCLEOTIDE SEQUENCE [LARGE SCALE GENOMIC DNA]</scope>
    <source>
        <strain evidence="2">cv. SW 3</strain>
        <tissue evidence="1">Leaf</tissue>
    </source>
</reference>
<name>A0A5A7USW1_CUCMM</name>
<evidence type="ECO:0000313" key="1">
    <source>
        <dbReference type="EMBL" id="KAA0058238.1"/>
    </source>
</evidence>
<keyword evidence="1" id="KW-0695">RNA-directed DNA polymerase</keyword>
<dbReference type="GO" id="GO:0003964">
    <property type="term" value="F:RNA-directed DNA polymerase activity"/>
    <property type="evidence" value="ECO:0007669"/>
    <property type="project" value="UniProtKB-KW"/>
</dbReference>
<keyword evidence="1" id="KW-0808">Transferase</keyword>
<dbReference type="AlphaFoldDB" id="A0A5A7USW1"/>
<organism evidence="1 2">
    <name type="scientific">Cucumis melo var. makuwa</name>
    <name type="common">Oriental melon</name>
    <dbReference type="NCBI Taxonomy" id="1194695"/>
    <lineage>
        <taxon>Eukaryota</taxon>
        <taxon>Viridiplantae</taxon>
        <taxon>Streptophyta</taxon>
        <taxon>Embryophyta</taxon>
        <taxon>Tracheophyta</taxon>
        <taxon>Spermatophyta</taxon>
        <taxon>Magnoliopsida</taxon>
        <taxon>eudicotyledons</taxon>
        <taxon>Gunneridae</taxon>
        <taxon>Pentapetalae</taxon>
        <taxon>rosids</taxon>
        <taxon>fabids</taxon>
        <taxon>Cucurbitales</taxon>
        <taxon>Cucurbitaceae</taxon>
        <taxon>Benincaseae</taxon>
        <taxon>Cucumis</taxon>
    </lineage>
</organism>
<keyword evidence="1" id="KW-0548">Nucleotidyltransferase</keyword>
<accession>A0A5A7USW1</accession>
<proteinExistence type="predicted"/>
<protein>
    <submittedName>
        <fullName evidence="1">Reverse transcriptase</fullName>
    </submittedName>
</protein>
<gene>
    <name evidence="1" type="ORF">E6C27_scaffold274G005630</name>
</gene>
<comment type="caution">
    <text evidence="1">The sequence shown here is derived from an EMBL/GenBank/DDBJ whole genome shotgun (WGS) entry which is preliminary data.</text>
</comment>
<sequence length="229" mass="25979">MRRRIDHGIESPSEAKAPAKNAYCTMPPELLYFGNSQRNCWINVLGHVVEFHQIEVGKRKIVATCDERIPKSVIVLRPCLELANMGWEPRVSGRLQRLKQATIEGPSLRVADAIEPPKVEAEQFHCMLGEYLHNLVDGRQKNWVQLLNVAQFGHSAQTDSLIKRSQFEIKGSRHFVLSSLTDGPYIGNSPQVHTVEKKQKHMADITRVCLEEASRLMEKSKWLTSPECA</sequence>
<evidence type="ECO:0000313" key="2">
    <source>
        <dbReference type="Proteomes" id="UP000321393"/>
    </source>
</evidence>
<dbReference type="Proteomes" id="UP000321393">
    <property type="component" value="Unassembled WGS sequence"/>
</dbReference>